<dbReference type="OrthoDB" id="4220319at2759"/>
<feature type="region of interest" description="Disordered" evidence="1">
    <location>
        <begin position="45"/>
        <end position="99"/>
    </location>
</feature>
<organism evidence="2 3">
    <name type="scientific">Delitschia confertaspora ATCC 74209</name>
    <dbReference type="NCBI Taxonomy" id="1513339"/>
    <lineage>
        <taxon>Eukaryota</taxon>
        <taxon>Fungi</taxon>
        <taxon>Dikarya</taxon>
        <taxon>Ascomycota</taxon>
        <taxon>Pezizomycotina</taxon>
        <taxon>Dothideomycetes</taxon>
        <taxon>Pleosporomycetidae</taxon>
        <taxon>Pleosporales</taxon>
        <taxon>Delitschiaceae</taxon>
        <taxon>Delitschia</taxon>
    </lineage>
</organism>
<sequence length="231" mass="25258">MPPIIKSLSVSRSPHLLSTYGRRTISFPSLSSFWPSKAEEKPVYPDASLSSTYTHSERQGHQPLHSPPSINSLPDQSTLSASASPSTYTSSPNPLSSSTQAYMHTTTIPTFNKTGIHTFPFNYESGSKPYPDEYSKSGGDDVVASNSIASFSRDPHPEHEKEICGRGNVVNPLEVSPASREYSVVVGEHMPEMEHHVGSWRGITEGRKGKRVVVSEVDFRDFGKIGLKGLP</sequence>
<reference evidence="2" key="1">
    <citation type="journal article" date="2020" name="Stud. Mycol.">
        <title>101 Dothideomycetes genomes: a test case for predicting lifestyles and emergence of pathogens.</title>
        <authorList>
            <person name="Haridas S."/>
            <person name="Albert R."/>
            <person name="Binder M."/>
            <person name="Bloem J."/>
            <person name="Labutti K."/>
            <person name="Salamov A."/>
            <person name="Andreopoulos B."/>
            <person name="Baker S."/>
            <person name="Barry K."/>
            <person name="Bills G."/>
            <person name="Bluhm B."/>
            <person name="Cannon C."/>
            <person name="Castanera R."/>
            <person name="Culley D."/>
            <person name="Daum C."/>
            <person name="Ezra D."/>
            <person name="Gonzalez J."/>
            <person name="Henrissat B."/>
            <person name="Kuo A."/>
            <person name="Liang C."/>
            <person name="Lipzen A."/>
            <person name="Lutzoni F."/>
            <person name="Magnuson J."/>
            <person name="Mondo S."/>
            <person name="Nolan M."/>
            <person name="Ohm R."/>
            <person name="Pangilinan J."/>
            <person name="Park H.-J."/>
            <person name="Ramirez L."/>
            <person name="Alfaro M."/>
            <person name="Sun H."/>
            <person name="Tritt A."/>
            <person name="Yoshinaga Y."/>
            <person name="Zwiers L.-H."/>
            <person name="Turgeon B."/>
            <person name="Goodwin S."/>
            <person name="Spatafora J."/>
            <person name="Crous P."/>
            <person name="Grigoriev I."/>
        </authorList>
    </citation>
    <scope>NUCLEOTIDE SEQUENCE</scope>
    <source>
        <strain evidence="2">ATCC 74209</strain>
    </source>
</reference>
<dbReference type="AlphaFoldDB" id="A0A9P4JYC7"/>
<proteinExistence type="predicted"/>
<dbReference type="EMBL" id="ML993849">
    <property type="protein sequence ID" value="KAF2205827.1"/>
    <property type="molecule type" value="Genomic_DNA"/>
</dbReference>
<feature type="compositionally biased region" description="Low complexity" evidence="1">
    <location>
        <begin position="77"/>
        <end position="99"/>
    </location>
</feature>
<dbReference type="Proteomes" id="UP000799536">
    <property type="component" value="Unassembled WGS sequence"/>
</dbReference>
<comment type="caution">
    <text evidence="2">The sequence shown here is derived from an EMBL/GenBank/DDBJ whole genome shotgun (WGS) entry which is preliminary data.</text>
</comment>
<gene>
    <name evidence="2" type="ORF">GQ43DRAFT_467833</name>
</gene>
<evidence type="ECO:0000313" key="3">
    <source>
        <dbReference type="Proteomes" id="UP000799536"/>
    </source>
</evidence>
<name>A0A9P4JYC7_9PLEO</name>
<protein>
    <submittedName>
        <fullName evidence="2">Uncharacterized protein</fullName>
    </submittedName>
</protein>
<accession>A0A9P4JYC7</accession>
<evidence type="ECO:0000256" key="1">
    <source>
        <dbReference type="SAM" id="MobiDB-lite"/>
    </source>
</evidence>
<keyword evidence="3" id="KW-1185">Reference proteome</keyword>
<evidence type="ECO:0000313" key="2">
    <source>
        <dbReference type="EMBL" id="KAF2205827.1"/>
    </source>
</evidence>